<name>A0A0D4D8M1_ECOLX</name>
<geneLocation type="plasmid" evidence="7">
    <name>RCS39_p</name>
</geneLocation>
<dbReference type="InterPro" id="IPR036280">
    <property type="entry name" value="Multihaem_cyt_sf"/>
</dbReference>
<dbReference type="RefSeq" id="WP_000435224.1">
    <property type="nucleotide sequence ID" value="NZ_CAVMGJ010000006.1"/>
</dbReference>
<evidence type="ECO:0000313" key="1">
    <source>
        <dbReference type="EMBL" id="AJT60175.1"/>
    </source>
</evidence>
<protein>
    <submittedName>
        <fullName evidence="1">Uncharacterized protein</fullName>
    </submittedName>
</protein>
<geneLocation type="plasmid" evidence="9">
    <name>RCS46_p</name>
</geneLocation>
<reference evidence="2" key="1">
    <citation type="journal article" date="2015" name="Antimicrob. Agents Chemother.">
        <title>Complete Sequence of a blaKPC-Harboring Cointegrate Plasmid Isolated from Escherichia coli.</title>
        <authorList>
            <person name="Chavda K.D."/>
            <person name="Chen L."/>
            <person name="Jacobs M.R."/>
            <person name="Rojtman A.D."/>
            <person name="Bonomo R.A."/>
            <person name="Kreiswirth B.N."/>
        </authorList>
    </citation>
    <scope>NUCLEOTIDE SEQUENCE</scope>
    <source>
        <strain evidence="2">BK32533</strain>
        <plasmid evidence="2">pBK32533</plasmid>
    </source>
</reference>
<dbReference type="SUPFAM" id="SSF48695">
    <property type="entry name" value="Multiheme cytochromes"/>
    <property type="match status" value="1"/>
</dbReference>
<dbReference type="EMBL" id="KP345882">
    <property type="protein sequence ID" value="AKA87119.1"/>
    <property type="molecule type" value="Genomic_DNA"/>
</dbReference>
<evidence type="ECO:0000313" key="10">
    <source>
        <dbReference type="EMBL" id="SPD99635.1"/>
    </source>
</evidence>
<evidence type="ECO:0000313" key="9">
    <source>
        <dbReference type="EMBL" id="SPD98738.1"/>
    </source>
</evidence>
<evidence type="ECO:0000313" key="3">
    <source>
        <dbReference type="EMBL" id="AUY05989.1"/>
    </source>
</evidence>
<keyword evidence="1" id="KW-0614">Plasmid</keyword>
<dbReference type="EMBL" id="LT985222">
    <property type="protein sequence ID" value="SPD95706.1"/>
    <property type="molecule type" value="Genomic_DNA"/>
</dbReference>
<evidence type="ECO:0000313" key="7">
    <source>
        <dbReference type="EMBL" id="SPD98289.1"/>
    </source>
</evidence>
<dbReference type="EMBL" id="CP026405">
    <property type="protein sequence ID" value="AUY05989.1"/>
    <property type="molecule type" value="Genomic_DNA"/>
</dbReference>
<dbReference type="AlphaFoldDB" id="A0A0D4D8M1"/>
<evidence type="ECO:0000313" key="11">
    <source>
        <dbReference type="Proteomes" id="UP000239554"/>
    </source>
</evidence>
<proteinExistence type="predicted"/>
<reference evidence="5" key="4">
    <citation type="submission" date="2018-02" db="EMBL/GenBank/DDBJ databases">
        <authorList>
            <person name="Cea G.-C."/>
            <person name="William W."/>
        </authorList>
    </citation>
    <scope>NUCLEOTIDE SEQUENCE</scope>
    <source>
        <strain evidence="5">548</strain>
        <strain evidence="6">552</strain>
        <strain evidence="10">726</strain>
        <plasmid evidence="5">RCS24TR548_p</plasmid>
        <plasmid evidence="6">RCS28TR552_p</plasmid>
        <plasmid evidence="10">RCS54TR726_p</plasmid>
    </source>
</reference>
<reference evidence="3 11" key="3">
    <citation type="journal article" date="2018" name="MBio">
        <title>Genomic Analysis of Hospital Plumbing Reveals Diverse Reservoir of Bacterial Plasmids Conferring Carbapenem Resistance.</title>
        <authorList>
            <consortium name="NISC Comparative Sequencing Program"/>
            <person name="Weingarten R.A."/>
            <person name="Johnson R.C."/>
            <person name="Conlan S."/>
            <person name="Ramsburg A.M."/>
            <person name="Dekker J.P."/>
            <person name="Lau A.F."/>
            <person name="Khil P."/>
            <person name="Odom R.T."/>
            <person name="Deming C."/>
            <person name="Park M."/>
            <person name="Thomas P.J."/>
            <person name="Henderson D.K."/>
            <person name="Palmore T.N."/>
            <person name="Segre J.A."/>
            <person name="Frank K.M."/>
        </authorList>
    </citation>
    <scope>NUCLEOTIDE SEQUENCE [LARGE SCALE GENOMIC DNA]</scope>
    <source>
        <strain evidence="3 11">ECONIH4</strain>
        <plasmid evidence="3">pECO-c85f</plasmid>
        <plasmid evidence="11">peco-c85f</plasmid>
    </source>
</reference>
<evidence type="ECO:0000313" key="4">
    <source>
        <dbReference type="EMBL" id="SPD95355.1"/>
    </source>
</evidence>
<geneLocation type="plasmid" evidence="5">
    <name>RCS24TR548_p</name>
</geneLocation>
<sequence length="181" mass="20633">MEQIRKGLTLEYAKEKREKLLAELKSDEHYSQTETVAYGHHDPLSVPVAACDSCHGRAQMQKVIGPPVRWNMVCLGCGKAIQQIQKRPWQAAMAWNQINLGTQDYRQLPLFGLGSLSLESARQRMVGIRRNLELRKSLAGIERTIAHKEGQRPPGKEYQQRLEAYLQWAMLALRLLKVKAS</sequence>
<accession>A0A0D4D8M1</accession>
<dbReference type="EMBL" id="LT985249">
    <property type="protein sequence ID" value="SPD98738.1"/>
    <property type="molecule type" value="Genomic_DNA"/>
</dbReference>
<dbReference type="EMBL" id="LT985250">
    <property type="protein sequence ID" value="SPD98413.1"/>
    <property type="molecule type" value="Genomic_DNA"/>
</dbReference>
<geneLocation type="plasmid" evidence="3">
    <name>pECO-c85f</name>
</geneLocation>
<geneLocation type="plasmid" evidence="2">
    <name>pBK32533</name>
</geneLocation>
<reference evidence="4" key="5">
    <citation type="submission" date="2018-02" db="EMBL/GenBank/DDBJ databases">
        <authorList>
            <person name="Cohen D.B."/>
            <person name="Kent A.D."/>
        </authorList>
    </citation>
    <scope>NUCLEOTIDE SEQUENCE</scope>
    <source>
        <strain evidence="7">167</strain>
        <strain evidence="8">170</strain>
        <strain evidence="9">195</strain>
        <strain evidence="4">83</strain>
        <plasmid evidence="4">RCS1TR83_p</plasmid>
        <plasmid evidence="8">RCS38_p</plasmid>
        <plasmid evidence="7">RCS39_p</plasmid>
        <plasmid evidence="9">RCS46_p</plasmid>
    </source>
</reference>
<geneLocation type="plasmid" evidence="11">
    <name>peco-c85f</name>
</geneLocation>
<reference evidence="1" key="2">
    <citation type="journal article" date="2015" name="Microb. Drug Resist.">
        <title>p39R861-4, A Type 2?A/C2 Plasmid Carrying a Segment from the A/C1 Plasmid RA1.</title>
        <authorList>
            <person name="Anantham S."/>
            <person name="Harmer C.J."/>
            <person name="Hall R.M."/>
        </authorList>
    </citation>
    <scope>NUCLEOTIDE SEQUENCE</scope>
    <source>
        <strain evidence="1">39R861</strain>
        <plasmid evidence="1">p39R861-4</plasmid>
    </source>
</reference>
<evidence type="ECO:0000313" key="5">
    <source>
        <dbReference type="EMBL" id="SPD95706.1"/>
    </source>
</evidence>
<gene>
    <name evidence="3" type="ORF">C3F40_30965</name>
    <name evidence="4" type="ORF">RCS1TR83_P0103</name>
    <name evidence="5" type="ORF">RCS24TR548_P0091</name>
    <name evidence="6" type="ORF">RCS28TR552_P0189</name>
    <name evidence="8" type="ORF">RCS38_P0088</name>
    <name evidence="7" type="ORF">RCS39_P0075</name>
    <name evidence="9" type="ORF">RCS46_P0163</name>
    <name evidence="10" type="ORF">RCS54TR726_P0067</name>
</gene>
<dbReference type="GO" id="GO:0009061">
    <property type="term" value="P:anaerobic respiration"/>
    <property type="evidence" value="ECO:0007669"/>
    <property type="project" value="UniProtKB-ARBA"/>
</dbReference>
<dbReference type="EMBL" id="LT985244">
    <property type="protein sequence ID" value="SPD98289.1"/>
    <property type="molecule type" value="Genomic_DNA"/>
</dbReference>
<organism evidence="1">
    <name type="scientific">Escherichia coli</name>
    <dbReference type="NCBI Taxonomy" id="562"/>
    <lineage>
        <taxon>Bacteria</taxon>
        <taxon>Pseudomonadati</taxon>
        <taxon>Pseudomonadota</taxon>
        <taxon>Gammaproteobacteria</taxon>
        <taxon>Enterobacterales</taxon>
        <taxon>Enterobacteriaceae</taxon>
        <taxon>Escherichia</taxon>
    </lineage>
</organism>
<geneLocation type="plasmid" evidence="10">
    <name>RCS54TR726_p</name>
</geneLocation>
<dbReference type="EMBL" id="KP276584">
    <property type="protein sequence ID" value="AJT60175.1"/>
    <property type="molecule type" value="Genomic_DNA"/>
</dbReference>
<dbReference type="EMBL" id="LT985258">
    <property type="protein sequence ID" value="SPD99635.1"/>
    <property type="molecule type" value="Genomic_DNA"/>
</dbReference>
<dbReference type="Proteomes" id="UP000239554">
    <property type="component" value="Plasmid pECO-c85f"/>
</dbReference>
<dbReference type="EMBL" id="LT985228">
    <property type="protein sequence ID" value="SPD96682.1"/>
    <property type="molecule type" value="Genomic_DNA"/>
</dbReference>
<geneLocation type="plasmid" evidence="1">
    <name>p39R861-4</name>
</geneLocation>
<dbReference type="EMBL" id="LT985220">
    <property type="protein sequence ID" value="SPD95355.1"/>
    <property type="molecule type" value="Genomic_DNA"/>
</dbReference>
<geneLocation type="plasmid" evidence="8">
    <name>RCS38_p</name>
</geneLocation>
<evidence type="ECO:0000313" key="8">
    <source>
        <dbReference type="EMBL" id="SPD98413.1"/>
    </source>
</evidence>
<geneLocation type="plasmid" evidence="6">
    <name>RCS28TR552_p</name>
</geneLocation>
<geneLocation type="plasmid" evidence="4">
    <name>RCS1TR83_p</name>
</geneLocation>
<evidence type="ECO:0000313" key="2">
    <source>
        <dbReference type="EMBL" id="AKA87119.1"/>
    </source>
</evidence>
<evidence type="ECO:0000313" key="6">
    <source>
        <dbReference type="EMBL" id="SPD96682.1"/>
    </source>
</evidence>